<keyword evidence="15" id="KW-0449">Lipoprotein</keyword>
<organism evidence="19 20">
    <name type="scientific">Mesorhabditis belari</name>
    <dbReference type="NCBI Taxonomy" id="2138241"/>
    <lineage>
        <taxon>Eukaryota</taxon>
        <taxon>Metazoa</taxon>
        <taxon>Ecdysozoa</taxon>
        <taxon>Nematoda</taxon>
        <taxon>Chromadorea</taxon>
        <taxon>Rhabditida</taxon>
        <taxon>Rhabditina</taxon>
        <taxon>Rhabditomorpha</taxon>
        <taxon>Rhabditoidea</taxon>
        <taxon>Rhabditidae</taxon>
        <taxon>Mesorhabditinae</taxon>
        <taxon>Mesorhabditis</taxon>
    </lineage>
</organism>
<comment type="subcellular location">
    <subcellularLocation>
        <location evidence="3">Cytoplasm</location>
        <location evidence="3">Cytosol</location>
    </subcellularLocation>
    <subcellularLocation>
        <location evidence="4">Membrane</location>
        <topology evidence="4">Lipid-anchor</topology>
    </subcellularLocation>
</comment>
<dbReference type="Gene3D" id="3.60.40.10">
    <property type="entry name" value="PPM-type phosphatase domain"/>
    <property type="match status" value="1"/>
</dbReference>
<evidence type="ECO:0000256" key="14">
    <source>
        <dbReference type="ARBA" id="ARBA00023211"/>
    </source>
</evidence>
<dbReference type="InterPro" id="IPR036457">
    <property type="entry name" value="PPM-type-like_dom_sf"/>
</dbReference>
<feature type="region of interest" description="Disordered" evidence="17">
    <location>
        <begin position="16"/>
        <end position="39"/>
    </location>
</feature>
<evidence type="ECO:0000256" key="1">
    <source>
        <dbReference type="ARBA" id="ARBA00001936"/>
    </source>
</evidence>
<evidence type="ECO:0000256" key="4">
    <source>
        <dbReference type="ARBA" id="ARBA00004635"/>
    </source>
</evidence>
<dbReference type="InterPro" id="IPR015655">
    <property type="entry name" value="PP2C"/>
</dbReference>
<evidence type="ECO:0000256" key="10">
    <source>
        <dbReference type="ARBA" id="ARBA00022801"/>
    </source>
</evidence>
<feature type="compositionally biased region" description="Polar residues" evidence="17">
    <location>
        <begin position="16"/>
        <end position="29"/>
    </location>
</feature>
<keyword evidence="11" id="KW-0460">Magnesium</keyword>
<dbReference type="PROSITE" id="PS51746">
    <property type="entry name" value="PPM_2"/>
    <property type="match status" value="1"/>
</dbReference>
<evidence type="ECO:0000256" key="12">
    <source>
        <dbReference type="ARBA" id="ARBA00022912"/>
    </source>
</evidence>
<dbReference type="GO" id="GO:0016020">
    <property type="term" value="C:membrane"/>
    <property type="evidence" value="ECO:0007669"/>
    <property type="project" value="UniProtKB-SubCell"/>
</dbReference>
<proteinExistence type="inferred from homology"/>
<keyword evidence="7" id="KW-0597">Phosphoprotein</keyword>
<dbReference type="Pfam" id="PF00481">
    <property type="entry name" value="PP2C"/>
    <property type="match status" value="1"/>
</dbReference>
<keyword evidence="10 16" id="KW-0378">Hydrolase</keyword>
<dbReference type="GO" id="GO:0030145">
    <property type="term" value="F:manganese ion binding"/>
    <property type="evidence" value="ECO:0007669"/>
    <property type="project" value="InterPro"/>
</dbReference>
<evidence type="ECO:0000256" key="6">
    <source>
        <dbReference type="ARBA" id="ARBA00022490"/>
    </source>
</evidence>
<keyword evidence="8" id="KW-0519">Myristate</keyword>
<accession>A0AAF3EGG8</accession>
<evidence type="ECO:0000256" key="7">
    <source>
        <dbReference type="ARBA" id="ARBA00022553"/>
    </source>
</evidence>
<dbReference type="GO" id="GO:0000287">
    <property type="term" value="F:magnesium ion binding"/>
    <property type="evidence" value="ECO:0007669"/>
    <property type="project" value="InterPro"/>
</dbReference>
<evidence type="ECO:0000256" key="3">
    <source>
        <dbReference type="ARBA" id="ARBA00004514"/>
    </source>
</evidence>
<dbReference type="SMART" id="SM00332">
    <property type="entry name" value="PP2Cc"/>
    <property type="match status" value="1"/>
</dbReference>
<keyword evidence="12 16" id="KW-0904">Protein phosphatase</keyword>
<evidence type="ECO:0000313" key="19">
    <source>
        <dbReference type="Proteomes" id="UP000887575"/>
    </source>
</evidence>
<dbReference type="PANTHER" id="PTHR47992">
    <property type="entry name" value="PROTEIN PHOSPHATASE"/>
    <property type="match status" value="1"/>
</dbReference>
<keyword evidence="13" id="KW-0472">Membrane</keyword>
<keyword evidence="6" id="KW-0963">Cytoplasm</keyword>
<protein>
    <submittedName>
        <fullName evidence="20">PPM-type phosphatase domain-containing protein</fullName>
    </submittedName>
</protein>
<comment type="cofactor">
    <cofactor evidence="1">
        <name>Mn(2+)</name>
        <dbReference type="ChEBI" id="CHEBI:29035"/>
    </cofactor>
</comment>
<dbReference type="InterPro" id="IPR012911">
    <property type="entry name" value="PP2C_C"/>
</dbReference>
<name>A0AAF3EGG8_9BILA</name>
<evidence type="ECO:0000256" key="17">
    <source>
        <dbReference type="SAM" id="MobiDB-lite"/>
    </source>
</evidence>
<dbReference type="FunFam" id="3.60.40.10:FF:000001">
    <property type="entry name" value="protein phosphatase 1B isoform X1"/>
    <property type="match status" value="1"/>
</dbReference>
<keyword evidence="14" id="KW-0464">Manganese</keyword>
<dbReference type="WBParaSite" id="MBELARI_LOCUS13078">
    <property type="protein sequence ID" value="MBELARI_LOCUS13078"/>
    <property type="gene ID" value="MBELARI_LOCUS13078"/>
</dbReference>
<keyword evidence="9" id="KW-0479">Metal-binding</keyword>
<evidence type="ECO:0000313" key="20">
    <source>
        <dbReference type="WBParaSite" id="MBELARI_LOCUS13078"/>
    </source>
</evidence>
<dbReference type="InterPro" id="IPR000222">
    <property type="entry name" value="PP2C_BS"/>
</dbReference>
<dbReference type="GO" id="GO:0004722">
    <property type="term" value="F:protein serine/threonine phosphatase activity"/>
    <property type="evidence" value="ECO:0007669"/>
    <property type="project" value="InterPro"/>
</dbReference>
<evidence type="ECO:0000256" key="15">
    <source>
        <dbReference type="ARBA" id="ARBA00023288"/>
    </source>
</evidence>
<evidence type="ECO:0000256" key="8">
    <source>
        <dbReference type="ARBA" id="ARBA00022707"/>
    </source>
</evidence>
<sequence length="469" mass="52321">MHTLISSSDELINRNSEPINVSIPQTTNELPAPSPRPPPRCISLEPKTDSTAPLPVVIREVPSELRTWKITREGLVEVNSGTMGAFLDKPKTNKSNITGEGKDIRYAIASMQGWRIDMEDAHVVEISMADKEPFKDWAFFAVFDGHAGNVAAEQSAEHILKTLLETKEFDDVRQILCENGSKLNERSIELLESGMKTGFMALDNIIRSRLAAKETDRSGTTAVCAILTPTHIIIANLGDSRAVVSRAGESSIGTEDHKPYLEKERERIVGAGGSVMIQRINGSLAVSRALGDFDYKAVPGLCPTKQLVSCEPDIYVIPRKQDLDQFMVLACDGIYDVMENDELCSFVEDRLQVSPKLEDVCNQVLDACLHRGSRDNMTIILICFQNAPKLDEEKREKEETWAVDMRQKIQEVLDEELASPHWNKEEVVSISWVLRRLSAKVETDTGPAPHRLRTIIDQVLTEKGITHDH</sequence>
<comment type="cofactor">
    <cofactor evidence="2">
        <name>Mg(2+)</name>
        <dbReference type="ChEBI" id="CHEBI:18420"/>
    </cofactor>
</comment>
<comment type="similarity">
    <text evidence="5 16">Belongs to the PP2C family.</text>
</comment>
<dbReference type="Pfam" id="PF07830">
    <property type="entry name" value="PP2C_C"/>
    <property type="match status" value="1"/>
</dbReference>
<dbReference type="AlphaFoldDB" id="A0AAF3EGG8"/>
<dbReference type="Proteomes" id="UP000887575">
    <property type="component" value="Unassembled WGS sequence"/>
</dbReference>
<evidence type="ECO:0000256" key="11">
    <source>
        <dbReference type="ARBA" id="ARBA00022842"/>
    </source>
</evidence>
<dbReference type="InterPro" id="IPR001932">
    <property type="entry name" value="PPM-type_phosphatase-like_dom"/>
</dbReference>
<evidence type="ECO:0000256" key="2">
    <source>
        <dbReference type="ARBA" id="ARBA00001946"/>
    </source>
</evidence>
<evidence type="ECO:0000256" key="9">
    <source>
        <dbReference type="ARBA" id="ARBA00022723"/>
    </source>
</evidence>
<keyword evidence="19" id="KW-1185">Reference proteome</keyword>
<evidence type="ECO:0000256" key="13">
    <source>
        <dbReference type="ARBA" id="ARBA00023136"/>
    </source>
</evidence>
<dbReference type="SUPFAM" id="SSF81606">
    <property type="entry name" value="PP2C-like"/>
    <property type="match status" value="1"/>
</dbReference>
<dbReference type="GO" id="GO:0005829">
    <property type="term" value="C:cytosol"/>
    <property type="evidence" value="ECO:0007669"/>
    <property type="project" value="UniProtKB-SubCell"/>
</dbReference>
<feature type="domain" description="PPM-type phosphatase" evidence="18">
    <location>
        <begin position="105"/>
        <end position="384"/>
    </location>
</feature>
<reference evidence="20" key="1">
    <citation type="submission" date="2024-02" db="UniProtKB">
        <authorList>
            <consortium name="WormBaseParasite"/>
        </authorList>
    </citation>
    <scope>IDENTIFICATION</scope>
</reference>
<evidence type="ECO:0000256" key="16">
    <source>
        <dbReference type="RuleBase" id="RU003465"/>
    </source>
</evidence>
<evidence type="ECO:0000259" key="18">
    <source>
        <dbReference type="PROSITE" id="PS51746"/>
    </source>
</evidence>
<evidence type="ECO:0000256" key="5">
    <source>
        <dbReference type="ARBA" id="ARBA00006702"/>
    </source>
</evidence>
<dbReference type="PROSITE" id="PS01032">
    <property type="entry name" value="PPM_1"/>
    <property type="match status" value="1"/>
</dbReference>
<dbReference type="CDD" id="cd00143">
    <property type="entry name" value="PP2Cc"/>
    <property type="match status" value="1"/>
</dbReference>